<gene>
    <name evidence="2" type="ORF">D2V07_04445</name>
</gene>
<keyword evidence="1" id="KW-1133">Transmembrane helix</keyword>
<evidence type="ECO:0000256" key="1">
    <source>
        <dbReference type="SAM" id="Phobius"/>
    </source>
</evidence>
<sequence length="75" mass="7845">MFDLVISIIVLAAIALGAGAFVLWRKGITKQAMLMALLAFVMLANAAIWLVPMDDGQTPIEAADSAVAEAEAGQE</sequence>
<keyword evidence="1" id="KW-0812">Transmembrane</keyword>
<accession>A0A418NUJ9</accession>
<comment type="caution">
    <text evidence="2">The sequence shown here is derived from an EMBL/GenBank/DDBJ whole genome shotgun (WGS) entry which is preliminary data.</text>
</comment>
<proteinExistence type="predicted"/>
<reference evidence="2 3" key="1">
    <citation type="submission" date="2018-08" db="EMBL/GenBank/DDBJ databases">
        <title>Erythrobacter zhengii sp.nov., a bacterium isolated from deep-sea sediment.</title>
        <authorList>
            <person name="Fang C."/>
            <person name="Wu Y.-H."/>
            <person name="Sun C."/>
            <person name="Wang H."/>
            <person name="Cheng H."/>
            <person name="Meng F.-X."/>
            <person name="Wang C.-S."/>
            <person name="Xu X.-W."/>
        </authorList>
    </citation>
    <scope>NUCLEOTIDE SEQUENCE [LARGE SCALE GENOMIC DNA]</scope>
    <source>
        <strain evidence="2 3">V18</strain>
    </source>
</reference>
<name>A0A418NUJ9_9SPHN</name>
<keyword evidence="3" id="KW-1185">Reference proteome</keyword>
<feature type="transmembrane region" description="Helical" evidence="1">
    <location>
        <begin position="32"/>
        <end position="51"/>
    </location>
</feature>
<dbReference type="RefSeq" id="WP_119585180.1">
    <property type="nucleotide sequence ID" value="NZ_CAWODQ010000012.1"/>
</dbReference>
<dbReference type="AlphaFoldDB" id="A0A418NUJ9"/>
<dbReference type="Proteomes" id="UP000286576">
    <property type="component" value="Unassembled WGS sequence"/>
</dbReference>
<feature type="transmembrane region" description="Helical" evidence="1">
    <location>
        <begin position="6"/>
        <end position="25"/>
    </location>
</feature>
<keyword evidence="1" id="KW-0472">Membrane</keyword>
<dbReference type="EMBL" id="QXFL01000002">
    <property type="protein sequence ID" value="RIV87598.1"/>
    <property type="molecule type" value="Genomic_DNA"/>
</dbReference>
<evidence type="ECO:0000313" key="3">
    <source>
        <dbReference type="Proteomes" id="UP000286576"/>
    </source>
</evidence>
<organism evidence="2 3">
    <name type="scientific">Aurantiacibacter zhengii</name>
    <dbReference type="NCBI Taxonomy" id="2307003"/>
    <lineage>
        <taxon>Bacteria</taxon>
        <taxon>Pseudomonadati</taxon>
        <taxon>Pseudomonadota</taxon>
        <taxon>Alphaproteobacteria</taxon>
        <taxon>Sphingomonadales</taxon>
        <taxon>Erythrobacteraceae</taxon>
        <taxon>Aurantiacibacter</taxon>
    </lineage>
</organism>
<protein>
    <submittedName>
        <fullName evidence="2">Uncharacterized protein</fullName>
    </submittedName>
</protein>
<evidence type="ECO:0000313" key="2">
    <source>
        <dbReference type="EMBL" id="RIV87598.1"/>
    </source>
</evidence>